<gene>
    <name evidence="2" type="ORF">CUNI_LOCUS15576</name>
</gene>
<name>A0A8S3ZQ90_9EUPU</name>
<evidence type="ECO:0000313" key="3">
    <source>
        <dbReference type="Proteomes" id="UP000678393"/>
    </source>
</evidence>
<dbReference type="InterPro" id="IPR056564">
    <property type="entry name" value="Ig-like_KY"/>
</dbReference>
<proteinExistence type="predicted"/>
<protein>
    <recommendedName>
        <fullName evidence="1">KY-like immunoglobulin-like domain-containing protein</fullName>
    </recommendedName>
</protein>
<dbReference type="PANTHER" id="PTHR47020">
    <property type="entry name" value="HILLARIN"/>
    <property type="match status" value="1"/>
</dbReference>
<dbReference type="Proteomes" id="UP000678393">
    <property type="component" value="Unassembled WGS sequence"/>
</dbReference>
<sequence>MSKPQLAGGFLGGQPRFSELKLKTDSHKDAEFRVIAENSVVIKMKTGQPTKVTTKLTQCSNDKELPEYVFVQRKDYDSIEFHVGFPDNGYYTFMIFALPESDTNDSLPNVYNYLINVERNSRPAAPFVKAYTKFYKDCCVLYEPLVLNSNSQLLDHTRFKMVVPGAYKVAVHTKDEWHQLEKKGDKWEGKVDLLRYRGQNTKVTVNASYDKDGSTYSVLLEYAI</sequence>
<dbReference type="OrthoDB" id="6129702at2759"/>
<organism evidence="2 3">
    <name type="scientific">Candidula unifasciata</name>
    <dbReference type="NCBI Taxonomy" id="100452"/>
    <lineage>
        <taxon>Eukaryota</taxon>
        <taxon>Metazoa</taxon>
        <taxon>Spiralia</taxon>
        <taxon>Lophotrochozoa</taxon>
        <taxon>Mollusca</taxon>
        <taxon>Gastropoda</taxon>
        <taxon>Heterobranchia</taxon>
        <taxon>Euthyneura</taxon>
        <taxon>Panpulmonata</taxon>
        <taxon>Eupulmonata</taxon>
        <taxon>Stylommatophora</taxon>
        <taxon>Helicina</taxon>
        <taxon>Helicoidea</taxon>
        <taxon>Geomitridae</taxon>
        <taxon>Candidula</taxon>
    </lineage>
</organism>
<dbReference type="EMBL" id="CAJHNH020003801">
    <property type="protein sequence ID" value="CAG5130018.1"/>
    <property type="molecule type" value="Genomic_DNA"/>
</dbReference>
<evidence type="ECO:0000313" key="2">
    <source>
        <dbReference type="EMBL" id="CAG5130018.1"/>
    </source>
</evidence>
<dbReference type="Pfam" id="PF23265">
    <property type="entry name" value="Ig-like_KY"/>
    <property type="match status" value="1"/>
</dbReference>
<dbReference type="AlphaFoldDB" id="A0A8S3ZQ90"/>
<dbReference type="InterPro" id="IPR053041">
    <property type="entry name" value="Transglut-like_Superfamily_Mod"/>
</dbReference>
<comment type="caution">
    <text evidence="2">The sequence shown here is derived from an EMBL/GenBank/DDBJ whole genome shotgun (WGS) entry which is preliminary data.</text>
</comment>
<accession>A0A8S3ZQ90</accession>
<reference evidence="2" key="1">
    <citation type="submission" date="2021-04" db="EMBL/GenBank/DDBJ databases">
        <authorList>
            <consortium name="Molecular Ecology Group"/>
        </authorList>
    </citation>
    <scope>NUCLEOTIDE SEQUENCE</scope>
</reference>
<keyword evidence="3" id="KW-1185">Reference proteome</keyword>
<dbReference type="PANTHER" id="PTHR47020:SF1">
    <property type="entry name" value="HILLARIN"/>
    <property type="match status" value="1"/>
</dbReference>
<feature type="domain" description="KY-like immunoglobulin-like" evidence="1">
    <location>
        <begin position="14"/>
        <end position="127"/>
    </location>
</feature>
<evidence type="ECO:0000259" key="1">
    <source>
        <dbReference type="Pfam" id="PF23265"/>
    </source>
</evidence>